<dbReference type="PANTHER" id="PTHR30469">
    <property type="entry name" value="MULTIDRUG RESISTANCE PROTEIN MDTA"/>
    <property type="match status" value="1"/>
</dbReference>
<feature type="domain" description="YknX-like C-terminal permuted SH3-like" evidence="7">
    <location>
        <begin position="347"/>
        <end position="414"/>
    </location>
</feature>
<name>A0ABT1W6B4_9PROT</name>
<keyword evidence="4" id="KW-0812">Transmembrane</keyword>
<keyword evidence="9" id="KW-1185">Reference proteome</keyword>
<gene>
    <name evidence="8" type="ORF">NFI95_08160</name>
</gene>
<dbReference type="Gene3D" id="2.40.50.100">
    <property type="match status" value="1"/>
</dbReference>
<feature type="region of interest" description="Disordered" evidence="3">
    <location>
        <begin position="385"/>
        <end position="422"/>
    </location>
</feature>
<keyword evidence="4" id="KW-1133">Transmembrane helix</keyword>
<comment type="caution">
    <text evidence="8">The sequence shown here is derived from an EMBL/GenBank/DDBJ whole genome shotgun (WGS) entry which is preliminary data.</text>
</comment>
<evidence type="ECO:0000259" key="7">
    <source>
        <dbReference type="Pfam" id="PF25989"/>
    </source>
</evidence>
<dbReference type="InterPro" id="IPR006143">
    <property type="entry name" value="RND_pump_MFP"/>
</dbReference>
<dbReference type="Proteomes" id="UP001524587">
    <property type="component" value="Unassembled WGS sequence"/>
</dbReference>
<dbReference type="Pfam" id="PF25917">
    <property type="entry name" value="BSH_RND"/>
    <property type="match status" value="1"/>
</dbReference>
<feature type="coiled-coil region" evidence="2">
    <location>
        <begin position="121"/>
        <end position="148"/>
    </location>
</feature>
<evidence type="ECO:0000256" key="4">
    <source>
        <dbReference type="SAM" id="Phobius"/>
    </source>
</evidence>
<dbReference type="SUPFAM" id="SSF111369">
    <property type="entry name" value="HlyD-like secretion proteins"/>
    <property type="match status" value="1"/>
</dbReference>
<evidence type="ECO:0000256" key="1">
    <source>
        <dbReference type="ARBA" id="ARBA00009477"/>
    </source>
</evidence>
<proteinExistence type="inferred from homology"/>
<comment type="similarity">
    <text evidence="1">Belongs to the membrane fusion protein (MFP) (TC 8.A.1) family.</text>
</comment>
<keyword evidence="2" id="KW-0175">Coiled coil</keyword>
<dbReference type="Gene3D" id="2.40.30.170">
    <property type="match status" value="1"/>
</dbReference>
<dbReference type="InterPro" id="IPR058637">
    <property type="entry name" value="YknX-like_C"/>
</dbReference>
<evidence type="ECO:0000313" key="9">
    <source>
        <dbReference type="Proteomes" id="UP001524587"/>
    </source>
</evidence>
<evidence type="ECO:0000259" key="6">
    <source>
        <dbReference type="Pfam" id="PF25954"/>
    </source>
</evidence>
<evidence type="ECO:0000259" key="5">
    <source>
        <dbReference type="Pfam" id="PF25917"/>
    </source>
</evidence>
<reference evidence="8 9" key="1">
    <citation type="submission" date="2022-06" db="EMBL/GenBank/DDBJ databases">
        <title>Endosaccharibacter gen. nov., sp. nov., endophytic bacteria isolated from sugarcane.</title>
        <authorList>
            <person name="Pitiwittayakul N."/>
            <person name="Yukphan P."/>
            <person name="Charoenyingcharoen P."/>
            <person name="Tanasupawat S."/>
        </authorList>
    </citation>
    <scope>NUCLEOTIDE SEQUENCE [LARGE SCALE GENOMIC DNA]</scope>
    <source>
        <strain evidence="8 9">KSS8</strain>
    </source>
</reference>
<dbReference type="Gene3D" id="1.10.287.470">
    <property type="entry name" value="Helix hairpin bin"/>
    <property type="match status" value="1"/>
</dbReference>
<evidence type="ECO:0000313" key="8">
    <source>
        <dbReference type="EMBL" id="MCQ8278425.1"/>
    </source>
</evidence>
<dbReference type="Gene3D" id="2.40.420.20">
    <property type="match status" value="1"/>
</dbReference>
<dbReference type="Pfam" id="PF25954">
    <property type="entry name" value="Beta-barrel_RND_2"/>
    <property type="match status" value="1"/>
</dbReference>
<feature type="transmembrane region" description="Helical" evidence="4">
    <location>
        <begin position="23"/>
        <end position="43"/>
    </location>
</feature>
<dbReference type="PANTHER" id="PTHR30469:SF37">
    <property type="entry name" value="RAGD PROTEIN"/>
    <property type="match status" value="1"/>
</dbReference>
<accession>A0ABT1W6B4</accession>
<feature type="domain" description="Multidrug resistance protein MdtA-like barrel-sandwich hybrid" evidence="5">
    <location>
        <begin position="89"/>
        <end position="249"/>
    </location>
</feature>
<keyword evidence="4" id="KW-0472">Membrane</keyword>
<dbReference type="Pfam" id="PF25989">
    <property type="entry name" value="YknX_C"/>
    <property type="match status" value="1"/>
</dbReference>
<dbReference type="EMBL" id="JAMSKV010000005">
    <property type="protein sequence ID" value="MCQ8278425.1"/>
    <property type="molecule type" value="Genomic_DNA"/>
</dbReference>
<evidence type="ECO:0000256" key="2">
    <source>
        <dbReference type="SAM" id="Coils"/>
    </source>
</evidence>
<dbReference type="RefSeq" id="WP_422863895.1">
    <property type="nucleotide sequence ID" value="NZ_JAMSKV010000005.1"/>
</dbReference>
<protein>
    <submittedName>
        <fullName evidence="8">Efflux RND transporter periplasmic adaptor subunit</fullName>
    </submittedName>
</protein>
<organism evidence="8 9">
    <name type="scientific">Endosaccharibacter trunci</name>
    <dbReference type="NCBI Taxonomy" id="2812733"/>
    <lineage>
        <taxon>Bacteria</taxon>
        <taxon>Pseudomonadati</taxon>
        <taxon>Pseudomonadota</taxon>
        <taxon>Alphaproteobacteria</taxon>
        <taxon>Acetobacterales</taxon>
        <taxon>Acetobacteraceae</taxon>
        <taxon>Endosaccharibacter</taxon>
    </lineage>
</organism>
<feature type="domain" description="CusB-like beta-barrel" evidence="6">
    <location>
        <begin position="268"/>
        <end position="338"/>
    </location>
</feature>
<evidence type="ECO:0000256" key="3">
    <source>
        <dbReference type="SAM" id="MobiDB-lite"/>
    </source>
</evidence>
<dbReference type="InterPro" id="IPR058625">
    <property type="entry name" value="MdtA-like_BSH"/>
</dbReference>
<sequence>MTERDRDADGEGQDRPKPPPRRLALFLVVPLAMLILFGCFTRWRESQAAEETRKRLRDEPVAVQVAEAKKTSDLTATVLPGQTLAFTSADLYARATGYIAERRVDIGSRVKKGDLLIRIAAPDLDQQLAQARAQLGQMEAQLASAHAALDQAIATQNNNRINSQRSHILASEGWDTAQNRDNTATNYQVSVKGVSSAQAGIGVAVANVRAQQATVDRLVALTGFERVLAPFDGVITARDVDVGALVQSDSVSGTPLLHLDQTDVLRCQVYVPQSQFAGIRDGLPARITVPELPGKVFAAAVSRSSAALAQNSRSMLVEVDIDNKDGTLKPGLFVNVGFDIARPAPLIVVPDAALIFDQNGLHVAVVRDGKAHMQPVSIERDTGTEADLSNGLQGGEQVIVNPPTDLTDNQPVRVSPPPKAGS</sequence>
<dbReference type="NCBIfam" id="TIGR01730">
    <property type="entry name" value="RND_mfp"/>
    <property type="match status" value="1"/>
</dbReference>
<dbReference type="InterPro" id="IPR058792">
    <property type="entry name" value="Beta-barrel_RND_2"/>
</dbReference>